<feature type="binding site" evidence="7">
    <location>
        <position position="85"/>
    </location>
    <ligand>
        <name>substrate</name>
    </ligand>
</feature>
<sequence>MPKKIMENKQPQNIPITQIKNQLLSHLNQKALVFVGLMGSGKSVIGKHVATMLNLPFYDSDQEVEKAAQMTITQLFEMYGESKFRALEQQVILNIIKKGPLILATGGGAYMNEDIRKAIHQNGISIWLKADLHVLIKRILWGGARPLLQTANPKETMQKLMEQRYPIYAQANLTINNHAEYCHIVAHNVIRSVQRYLSTK</sequence>
<dbReference type="NCBIfam" id="NF010552">
    <property type="entry name" value="PRK13946.1"/>
    <property type="match status" value="1"/>
</dbReference>
<dbReference type="InterPro" id="IPR000623">
    <property type="entry name" value="Shikimate_kinase/TSH1"/>
</dbReference>
<dbReference type="PANTHER" id="PTHR21087:SF16">
    <property type="entry name" value="SHIKIMATE KINASE 1, CHLOROPLASTIC"/>
    <property type="match status" value="1"/>
</dbReference>
<evidence type="ECO:0000256" key="5">
    <source>
        <dbReference type="ARBA" id="ARBA00022840"/>
    </source>
</evidence>
<dbReference type="UniPathway" id="UPA00053">
    <property type="reaction ID" value="UER00088"/>
</dbReference>
<dbReference type="GO" id="GO:0005524">
    <property type="term" value="F:ATP binding"/>
    <property type="evidence" value="ECO:0007669"/>
    <property type="project" value="UniProtKB-UniRule"/>
</dbReference>
<evidence type="ECO:0000313" key="8">
    <source>
        <dbReference type="EMBL" id="ENN90382.1"/>
    </source>
</evidence>
<proteinExistence type="inferred from homology"/>
<comment type="cofactor">
    <cofactor evidence="7">
        <name>Mg(2+)</name>
        <dbReference type="ChEBI" id="CHEBI:18420"/>
    </cofactor>
    <text evidence="7">Binds 1 Mg(2+) ion per subunit.</text>
</comment>
<keyword evidence="7" id="KW-0963">Cytoplasm</keyword>
<keyword evidence="3 7" id="KW-0547">Nucleotide-binding</keyword>
<feature type="binding site" evidence="7">
    <location>
        <begin position="39"/>
        <end position="44"/>
    </location>
    <ligand>
        <name>ATP</name>
        <dbReference type="ChEBI" id="CHEBI:30616"/>
    </ligand>
</feature>
<comment type="subunit">
    <text evidence="7">Monomer.</text>
</comment>
<dbReference type="GO" id="GO:0005829">
    <property type="term" value="C:cytosol"/>
    <property type="evidence" value="ECO:0007669"/>
    <property type="project" value="TreeGrafter"/>
</dbReference>
<dbReference type="EC" id="2.7.1.71" evidence="7"/>
<keyword evidence="2 7" id="KW-0808">Transferase</keyword>
<dbReference type="Gene3D" id="3.40.50.300">
    <property type="entry name" value="P-loop containing nucleotide triphosphate hydrolases"/>
    <property type="match status" value="1"/>
</dbReference>
<comment type="pathway">
    <text evidence="7">Metabolic intermediate biosynthesis; chorismate biosynthesis; chorismate from D-erythrose 4-phosphate and phosphoenolpyruvate: step 5/7.</text>
</comment>
<dbReference type="GO" id="GO:0009423">
    <property type="term" value="P:chorismate biosynthetic process"/>
    <property type="evidence" value="ECO:0007669"/>
    <property type="project" value="UniProtKB-UniRule"/>
</dbReference>
<comment type="caution">
    <text evidence="8">The sequence shown here is derived from an EMBL/GenBank/DDBJ whole genome shotgun (WGS) entry which is preliminary data.</text>
</comment>
<evidence type="ECO:0000313" key="9">
    <source>
        <dbReference type="Proteomes" id="UP000014038"/>
    </source>
</evidence>
<dbReference type="InterPro" id="IPR027417">
    <property type="entry name" value="P-loop_NTPase"/>
</dbReference>
<feature type="binding site" evidence="7">
    <location>
        <position position="107"/>
    </location>
    <ligand>
        <name>substrate</name>
    </ligand>
</feature>
<keyword evidence="4 7" id="KW-0418">Kinase</keyword>
<organism evidence="8 9">
    <name type="scientific">Bartonella bovis 91-4</name>
    <dbReference type="NCBI Taxonomy" id="1094491"/>
    <lineage>
        <taxon>Bacteria</taxon>
        <taxon>Pseudomonadati</taxon>
        <taxon>Pseudomonadota</taxon>
        <taxon>Alphaproteobacteria</taxon>
        <taxon>Hyphomicrobiales</taxon>
        <taxon>Bartonellaceae</taxon>
        <taxon>Bartonella</taxon>
    </lineage>
</organism>
<dbReference type="EMBL" id="AGWA01000019">
    <property type="protein sequence ID" value="ENN90382.1"/>
    <property type="molecule type" value="Genomic_DNA"/>
</dbReference>
<evidence type="ECO:0000256" key="4">
    <source>
        <dbReference type="ARBA" id="ARBA00022777"/>
    </source>
</evidence>
<dbReference type="GO" id="GO:0000287">
    <property type="term" value="F:magnesium ion binding"/>
    <property type="evidence" value="ECO:0007669"/>
    <property type="project" value="UniProtKB-UniRule"/>
</dbReference>
<evidence type="ECO:0000256" key="1">
    <source>
        <dbReference type="ARBA" id="ARBA00022605"/>
    </source>
</evidence>
<dbReference type="AlphaFoldDB" id="N6VGZ9"/>
<dbReference type="GO" id="GO:0009073">
    <property type="term" value="P:aromatic amino acid family biosynthetic process"/>
    <property type="evidence" value="ECO:0007669"/>
    <property type="project" value="UniProtKB-KW"/>
</dbReference>
<dbReference type="HAMAP" id="MF_00109">
    <property type="entry name" value="Shikimate_kinase"/>
    <property type="match status" value="1"/>
</dbReference>
<reference evidence="8 9" key="1">
    <citation type="journal article" date="2013" name="PLoS Genet.">
        <title>A gene transfer agent and a dynamic repertoire of secretion systems hold the keys to the explosive radiation of the emerging pathogen Bartonella.</title>
        <authorList>
            <person name="Guy L."/>
            <person name="Nystedt B."/>
            <person name="Toft C."/>
            <person name="Zaremba-Niedzwiedzka K."/>
            <person name="Berglund E.C."/>
            <person name="Granberg F."/>
            <person name="Naslund K."/>
            <person name="Eriksson A.S."/>
            <person name="Andersson S.G."/>
        </authorList>
    </citation>
    <scope>NUCLEOTIDE SEQUENCE [LARGE SCALE GENOMIC DNA]</scope>
    <source>
        <strain evidence="8 9">91-4</strain>
    </source>
</reference>
<feature type="binding site" evidence="7">
    <location>
        <position position="145"/>
    </location>
    <ligand>
        <name>ATP</name>
        <dbReference type="ChEBI" id="CHEBI:30616"/>
    </ligand>
</feature>
<protein>
    <recommendedName>
        <fullName evidence="7">Shikimate kinase</fullName>
        <shortName evidence="7">SK</shortName>
        <ecNumber evidence="7">2.7.1.71</ecNumber>
    </recommendedName>
</protein>
<keyword evidence="7" id="KW-0460">Magnesium</keyword>
<comment type="catalytic activity">
    <reaction evidence="7">
        <text>shikimate + ATP = 3-phosphoshikimate + ADP + H(+)</text>
        <dbReference type="Rhea" id="RHEA:13121"/>
        <dbReference type="ChEBI" id="CHEBI:15378"/>
        <dbReference type="ChEBI" id="CHEBI:30616"/>
        <dbReference type="ChEBI" id="CHEBI:36208"/>
        <dbReference type="ChEBI" id="CHEBI:145989"/>
        <dbReference type="ChEBI" id="CHEBI:456216"/>
        <dbReference type="EC" id="2.7.1.71"/>
    </reaction>
</comment>
<dbReference type="PRINTS" id="PR01100">
    <property type="entry name" value="SHIKIMTKNASE"/>
</dbReference>
<accession>N6VGZ9</accession>
<dbReference type="STRING" id="1094491.BBbe_13010"/>
<dbReference type="PATRIC" id="fig|1094491.5.peg.1444"/>
<dbReference type="HOGENOM" id="CLU_057607_2_0_5"/>
<dbReference type="PANTHER" id="PTHR21087">
    <property type="entry name" value="SHIKIMATE KINASE"/>
    <property type="match status" value="1"/>
</dbReference>
<keyword evidence="9" id="KW-1185">Reference proteome</keyword>
<dbReference type="Pfam" id="PF01202">
    <property type="entry name" value="SKI"/>
    <property type="match status" value="1"/>
</dbReference>
<evidence type="ECO:0000256" key="2">
    <source>
        <dbReference type="ARBA" id="ARBA00022679"/>
    </source>
</evidence>
<keyword evidence="1 7" id="KW-0028">Amino-acid biosynthesis</keyword>
<dbReference type="eggNOG" id="COG0703">
    <property type="taxonomic scope" value="Bacteria"/>
</dbReference>
<feature type="binding site" evidence="7">
    <location>
        <position position="164"/>
    </location>
    <ligand>
        <name>substrate</name>
    </ligand>
</feature>
<dbReference type="SUPFAM" id="SSF52540">
    <property type="entry name" value="P-loop containing nucleoside triphosphate hydrolases"/>
    <property type="match status" value="1"/>
</dbReference>
<dbReference type="GO" id="GO:0008652">
    <property type="term" value="P:amino acid biosynthetic process"/>
    <property type="evidence" value="ECO:0007669"/>
    <property type="project" value="UniProtKB-KW"/>
</dbReference>
<comment type="similarity">
    <text evidence="7">Belongs to the shikimate kinase family.</text>
</comment>
<feature type="binding site" evidence="7">
    <location>
        <position position="43"/>
    </location>
    <ligand>
        <name>Mg(2+)</name>
        <dbReference type="ChEBI" id="CHEBI:18420"/>
    </ligand>
</feature>
<dbReference type="GO" id="GO:0004765">
    <property type="term" value="F:shikimate kinase activity"/>
    <property type="evidence" value="ECO:0007669"/>
    <property type="project" value="UniProtKB-UniRule"/>
</dbReference>
<keyword evidence="5 7" id="KW-0067">ATP-binding</keyword>
<dbReference type="InterPro" id="IPR031322">
    <property type="entry name" value="Shikimate/glucono_kinase"/>
</dbReference>
<dbReference type="CDD" id="cd00464">
    <property type="entry name" value="SK"/>
    <property type="match status" value="1"/>
</dbReference>
<comment type="caution">
    <text evidence="7">Lacks conserved residue(s) required for the propagation of feature annotation.</text>
</comment>
<keyword evidence="7" id="KW-0479">Metal-binding</keyword>
<evidence type="ECO:0000256" key="7">
    <source>
        <dbReference type="HAMAP-Rule" id="MF_00109"/>
    </source>
</evidence>
<comment type="function">
    <text evidence="7">Catalyzes the specific phosphorylation of the 3-hydroxyl group of shikimic acid using ATP as a cosubstrate.</text>
</comment>
<feature type="binding site" evidence="7">
    <location>
        <position position="61"/>
    </location>
    <ligand>
        <name>substrate</name>
    </ligand>
</feature>
<gene>
    <name evidence="7 8" type="primary">aroK</name>
    <name evidence="8" type="ORF">BBbe_13010</name>
</gene>
<name>N6VGZ9_9HYPH</name>
<evidence type="ECO:0000256" key="6">
    <source>
        <dbReference type="ARBA" id="ARBA00023141"/>
    </source>
</evidence>
<dbReference type="Proteomes" id="UP000014038">
    <property type="component" value="Chromosome"/>
</dbReference>
<keyword evidence="6 7" id="KW-0057">Aromatic amino acid biosynthesis</keyword>
<evidence type="ECO:0000256" key="3">
    <source>
        <dbReference type="ARBA" id="ARBA00022741"/>
    </source>
</evidence>
<comment type="subcellular location">
    <subcellularLocation>
        <location evidence="7">Cytoplasm</location>
    </subcellularLocation>
</comment>